<dbReference type="PANTHER" id="PTHR43580:SF2">
    <property type="entry name" value="CYTOKINE-LIKE NUCLEAR FACTOR N-PAC"/>
    <property type="match status" value="1"/>
</dbReference>
<feature type="domain" description="Phosphogluconate dehydrogenase NAD-binding putative C-terminal" evidence="2">
    <location>
        <begin position="201"/>
        <end position="269"/>
    </location>
</feature>
<dbReference type="SUPFAM" id="SSF51735">
    <property type="entry name" value="NAD(P)-binding Rossmann-fold domains"/>
    <property type="match status" value="1"/>
</dbReference>
<gene>
    <name evidence="3" type="ORF">NK6_9037</name>
</gene>
<sequence length="296" mass="30692">MFDLECTMSKTTSKTIAILAPGAMGSAVARRLSENGARVLTSLKGRSEATQKRAADAGMIGADDEAIAEADIILSIVPPGEAVALAERLAALIVRRAKKPVVVDCNAVNVDTVLRIEEIIGSAQAPFVDAGIIGFPPQPGGKSPAFYMSGEHAGEVAVLKDLGLDVRIVEGPVGAASALKMSYAGIVKGLAGIGSAMVIAATKAGAADALRDELALSQPAVLARLEVALPDMIPKAYRWVAEMREISGFLGADHPASQIYEGFARWFEHLAEDAKGEAVDAGLMKAFAASIAQKKA</sequence>
<accession>A0A0E3VX77</accession>
<dbReference type="InterPro" id="IPR006115">
    <property type="entry name" value="6PGDH_NADP-bd"/>
</dbReference>
<evidence type="ECO:0000259" key="1">
    <source>
        <dbReference type="Pfam" id="PF03446"/>
    </source>
</evidence>
<evidence type="ECO:0008006" key="5">
    <source>
        <dbReference type="Google" id="ProtNLM"/>
    </source>
</evidence>
<protein>
    <recommendedName>
        <fullName evidence="5">NAD(P)-dependent oxidoreductase</fullName>
    </recommendedName>
</protein>
<dbReference type="GO" id="GO:0050661">
    <property type="term" value="F:NADP binding"/>
    <property type="evidence" value="ECO:0007669"/>
    <property type="project" value="InterPro"/>
</dbReference>
<evidence type="ECO:0000313" key="4">
    <source>
        <dbReference type="Proteomes" id="UP000063308"/>
    </source>
</evidence>
<evidence type="ECO:0000259" key="2">
    <source>
        <dbReference type="Pfam" id="PF09130"/>
    </source>
</evidence>
<dbReference type="PANTHER" id="PTHR43580">
    <property type="entry name" value="OXIDOREDUCTASE GLYR1-RELATED"/>
    <property type="match status" value="1"/>
</dbReference>
<dbReference type="Proteomes" id="UP000063308">
    <property type="component" value="Chromosome"/>
</dbReference>
<organism evidence="3 4">
    <name type="scientific">Bradyrhizobium diazoefficiens</name>
    <dbReference type="NCBI Taxonomy" id="1355477"/>
    <lineage>
        <taxon>Bacteria</taxon>
        <taxon>Pseudomonadati</taxon>
        <taxon>Pseudomonadota</taxon>
        <taxon>Alphaproteobacteria</taxon>
        <taxon>Hyphomicrobiales</taxon>
        <taxon>Nitrobacteraceae</taxon>
        <taxon>Bradyrhizobium</taxon>
    </lineage>
</organism>
<dbReference type="Gene3D" id="1.10.1040.10">
    <property type="entry name" value="N-(1-d-carboxylethyl)-l-norvaline Dehydrogenase, domain 2"/>
    <property type="match status" value="1"/>
</dbReference>
<name>A0A0E3VX77_9BRAD</name>
<dbReference type="SUPFAM" id="SSF48179">
    <property type="entry name" value="6-phosphogluconate dehydrogenase C-terminal domain-like"/>
    <property type="match status" value="1"/>
</dbReference>
<dbReference type="InterPro" id="IPR013328">
    <property type="entry name" value="6PGD_dom2"/>
</dbReference>
<reference evidence="3 4" key="1">
    <citation type="submission" date="2014-11" db="EMBL/GenBank/DDBJ databases">
        <title>Symbiosis island explosion on the genome of extra-slow-growing strains of soybean bradyrhizobia with massive insertion sequences.</title>
        <authorList>
            <person name="Iida T."/>
            <person name="Minamisawa K."/>
        </authorList>
    </citation>
    <scope>NUCLEOTIDE SEQUENCE [LARGE SCALE GENOMIC DNA]</scope>
    <source>
        <strain evidence="3 4">NK6</strain>
    </source>
</reference>
<dbReference type="InterPro" id="IPR051265">
    <property type="entry name" value="HIBADH-related_NP60_sf"/>
</dbReference>
<dbReference type="Pfam" id="PF09130">
    <property type="entry name" value="DUF1932"/>
    <property type="match status" value="1"/>
</dbReference>
<dbReference type="InterPro" id="IPR015814">
    <property type="entry name" value="Pgluconate_DH_NAD-bd_C"/>
</dbReference>
<dbReference type="EMBL" id="AP014685">
    <property type="protein sequence ID" value="BAR62180.1"/>
    <property type="molecule type" value="Genomic_DNA"/>
</dbReference>
<dbReference type="Pfam" id="PF03446">
    <property type="entry name" value="NAD_binding_2"/>
    <property type="match status" value="1"/>
</dbReference>
<dbReference type="InterPro" id="IPR008927">
    <property type="entry name" value="6-PGluconate_DH-like_C_sf"/>
</dbReference>
<dbReference type="Gene3D" id="3.40.50.720">
    <property type="entry name" value="NAD(P)-binding Rossmann-like Domain"/>
    <property type="match status" value="1"/>
</dbReference>
<dbReference type="AlphaFoldDB" id="A0A0E3VX77"/>
<proteinExistence type="predicted"/>
<feature type="domain" description="6-phosphogluconate dehydrogenase NADP-binding" evidence="1">
    <location>
        <begin position="16"/>
        <end position="134"/>
    </location>
</feature>
<evidence type="ECO:0000313" key="3">
    <source>
        <dbReference type="EMBL" id="BAR62180.1"/>
    </source>
</evidence>
<dbReference type="InterPro" id="IPR036291">
    <property type="entry name" value="NAD(P)-bd_dom_sf"/>
</dbReference>